<evidence type="ECO:0000256" key="5">
    <source>
        <dbReference type="ARBA" id="ARBA00022741"/>
    </source>
</evidence>
<evidence type="ECO:0000313" key="13">
    <source>
        <dbReference type="Proteomes" id="UP001164959"/>
    </source>
</evidence>
<keyword evidence="10" id="KW-0472">Membrane</keyword>
<feature type="domain" description="Histidine kinase/HSP90-like ATPase" evidence="11">
    <location>
        <begin position="354"/>
        <end position="464"/>
    </location>
</feature>
<organism evidence="12 13">
    <name type="scientific">Streptomyces endophytica</name>
    <dbReference type="NCBI Taxonomy" id="2991496"/>
    <lineage>
        <taxon>Bacteria</taxon>
        <taxon>Bacillati</taxon>
        <taxon>Actinomycetota</taxon>
        <taxon>Actinomycetes</taxon>
        <taxon>Kitasatosporales</taxon>
        <taxon>Streptomycetaceae</taxon>
        <taxon>Streptomyces</taxon>
    </lineage>
</organism>
<dbReference type="Gene3D" id="1.20.5.1930">
    <property type="match status" value="1"/>
</dbReference>
<evidence type="ECO:0000256" key="8">
    <source>
        <dbReference type="ARBA" id="ARBA00023012"/>
    </source>
</evidence>
<comment type="catalytic activity">
    <reaction evidence="1">
        <text>ATP + protein L-histidine = ADP + protein N-phospho-L-histidine.</text>
        <dbReference type="EC" id="2.7.13.3"/>
    </reaction>
</comment>
<gene>
    <name evidence="12" type="ORF">OJ254_15740</name>
</gene>
<feature type="compositionally biased region" description="Gly residues" evidence="9">
    <location>
        <begin position="390"/>
        <end position="400"/>
    </location>
</feature>
<evidence type="ECO:0000256" key="10">
    <source>
        <dbReference type="SAM" id="Phobius"/>
    </source>
</evidence>
<dbReference type="Proteomes" id="UP001164959">
    <property type="component" value="Chromosome"/>
</dbReference>
<accession>A0ABY6PCA1</accession>
<dbReference type="InterPro" id="IPR011712">
    <property type="entry name" value="Sig_transdc_His_kin_sub3_dim/P"/>
</dbReference>
<evidence type="ECO:0000259" key="11">
    <source>
        <dbReference type="SMART" id="SM00387"/>
    </source>
</evidence>
<keyword evidence="7" id="KW-0067">ATP-binding</keyword>
<feature type="transmembrane region" description="Helical" evidence="10">
    <location>
        <begin position="40"/>
        <end position="66"/>
    </location>
</feature>
<dbReference type="PANTHER" id="PTHR24421">
    <property type="entry name" value="NITRATE/NITRITE SENSOR PROTEIN NARX-RELATED"/>
    <property type="match status" value="1"/>
</dbReference>
<feature type="transmembrane region" description="Helical" evidence="10">
    <location>
        <begin position="194"/>
        <end position="212"/>
    </location>
</feature>
<evidence type="ECO:0000256" key="9">
    <source>
        <dbReference type="SAM" id="MobiDB-lite"/>
    </source>
</evidence>
<dbReference type="InterPro" id="IPR050482">
    <property type="entry name" value="Sensor_HK_TwoCompSys"/>
</dbReference>
<keyword evidence="10" id="KW-1133">Transmembrane helix</keyword>
<evidence type="ECO:0000256" key="3">
    <source>
        <dbReference type="ARBA" id="ARBA00022553"/>
    </source>
</evidence>
<dbReference type="Gene3D" id="3.30.565.10">
    <property type="entry name" value="Histidine kinase-like ATPase, C-terminal domain"/>
    <property type="match status" value="1"/>
</dbReference>
<dbReference type="InterPro" id="IPR036890">
    <property type="entry name" value="HATPase_C_sf"/>
</dbReference>
<dbReference type="InterPro" id="IPR003594">
    <property type="entry name" value="HATPase_dom"/>
</dbReference>
<dbReference type="PANTHER" id="PTHR24421:SF10">
    <property type="entry name" value="NITRATE_NITRITE SENSOR PROTEIN NARQ"/>
    <property type="match status" value="1"/>
</dbReference>
<evidence type="ECO:0000313" key="12">
    <source>
        <dbReference type="EMBL" id="UZJ31493.1"/>
    </source>
</evidence>
<evidence type="ECO:0000256" key="7">
    <source>
        <dbReference type="ARBA" id="ARBA00022840"/>
    </source>
</evidence>
<feature type="transmembrane region" description="Helical" evidence="10">
    <location>
        <begin position="72"/>
        <end position="96"/>
    </location>
</feature>
<evidence type="ECO:0000256" key="4">
    <source>
        <dbReference type="ARBA" id="ARBA00022679"/>
    </source>
</evidence>
<keyword evidence="10" id="KW-0812">Transmembrane</keyword>
<protein>
    <recommendedName>
        <fullName evidence="2">histidine kinase</fullName>
        <ecNumber evidence="2">2.7.13.3</ecNumber>
    </recommendedName>
</protein>
<keyword evidence="6" id="KW-0418">Kinase</keyword>
<keyword evidence="3" id="KW-0597">Phosphoprotein</keyword>
<evidence type="ECO:0000256" key="6">
    <source>
        <dbReference type="ARBA" id="ARBA00022777"/>
    </source>
</evidence>
<dbReference type="EMBL" id="CP110636">
    <property type="protein sequence ID" value="UZJ31493.1"/>
    <property type="molecule type" value="Genomic_DNA"/>
</dbReference>
<evidence type="ECO:0000256" key="1">
    <source>
        <dbReference type="ARBA" id="ARBA00000085"/>
    </source>
</evidence>
<dbReference type="RefSeq" id="WP_265362833.1">
    <property type="nucleotide sequence ID" value="NZ_CP110636.1"/>
</dbReference>
<keyword evidence="5" id="KW-0547">Nucleotide-binding</keyword>
<proteinExistence type="predicted"/>
<name>A0ABY6PCA1_9ACTN</name>
<dbReference type="Pfam" id="PF07730">
    <property type="entry name" value="HisKA_3"/>
    <property type="match status" value="1"/>
</dbReference>
<dbReference type="InterPro" id="IPR025828">
    <property type="entry name" value="Put_sensor_dom"/>
</dbReference>
<dbReference type="SMART" id="SM00387">
    <property type="entry name" value="HATPase_c"/>
    <property type="match status" value="1"/>
</dbReference>
<feature type="transmembrane region" description="Helical" evidence="10">
    <location>
        <begin position="125"/>
        <end position="151"/>
    </location>
</feature>
<feature type="region of interest" description="Disordered" evidence="9">
    <location>
        <begin position="380"/>
        <end position="405"/>
    </location>
</feature>
<dbReference type="EC" id="2.7.13.3" evidence="2"/>
<keyword evidence="4" id="KW-0808">Transferase</keyword>
<dbReference type="SUPFAM" id="SSF55874">
    <property type="entry name" value="ATPase domain of HSP90 chaperone/DNA topoisomerase II/histidine kinase"/>
    <property type="match status" value="1"/>
</dbReference>
<evidence type="ECO:0000256" key="2">
    <source>
        <dbReference type="ARBA" id="ARBA00012438"/>
    </source>
</evidence>
<reference evidence="12" key="1">
    <citation type="submission" date="2022-11" db="EMBL/GenBank/DDBJ databases">
        <title>Identification and genomic analyses of a novel endophytic actinobacterium Streptomyces endophytica sp. nov. with potential for biocontrol of Yam anthracnose.</title>
        <authorList>
            <person name="Huang X."/>
        </authorList>
    </citation>
    <scope>NUCLEOTIDE SEQUENCE</scope>
    <source>
        <strain evidence="12">HNM0140</strain>
    </source>
</reference>
<keyword evidence="13" id="KW-1185">Reference proteome</keyword>
<keyword evidence="8" id="KW-0902">Two-component regulatory system</keyword>
<sequence length="470" mass="48557">MSTTLTGAAGSTGPAPRARTLRTVLTAPFRPRGLAAVAHALLAAPLALCGLVLVPAGLALGAVLSWTALGPWLLALTVRGALALGGLQLTLVRLLLGVDIEPAGRRVARGAFGWRRALLGDPAGWRAVAAALLAPFTALLPLLAVLVGYVYGLLALAHPVLRRWNYVTLHGADGSVRRVSLQIHGVEFDSWPRWTVVVAAGALLVLLAPWLVRRAGAPHRLLLRALLGPSAAEARIRTLEETRAHAVDDAVATLRRIERDLHDGTQARLVGLGMHLTLIRELITQDADRDRLLAVVETARSNATQAVTDLRHLVRGIHPPALDQGLETALATLTADAPLPVALHTALGPRPSPALESLAYFCAAELLANAVKHSGASRVTVDARTAGPRSGPGPGAGPGPEGAAAPEGALLLTVRDDGHGGAVVGAGTGLTGLLGRIRTVDGTLTCDSPPGGPTVITVRLPYPATGRAAT</sequence>
<dbReference type="Pfam" id="PF13796">
    <property type="entry name" value="Sensor"/>
    <property type="match status" value="1"/>
</dbReference>